<dbReference type="WBParaSite" id="GPUH_0002627001-mRNA-1">
    <property type="protein sequence ID" value="GPUH_0002627001-mRNA-1"/>
    <property type="gene ID" value="GPUH_0002627001"/>
</dbReference>
<dbReference type="AlphaFoldDB" id="A0A183EZ49"/>
<evidence type="ECO:0000313" key="1">
    <source>
        <dbReference type="EMBL" id="VDN45282.1"/>
    </source>
</evidence>
<protein>
    <submittedName>
        <fullName evidence="3">Diguanylate cyclase</fullName>
    </submittedName>
</protein>
<name>A0A183EZ49_9BILA</name>
<keyword evidence="2" id="KW-1185">Reference proteome</keyword>
<sequence>MMPFLENLPQNERLALQEQKRMLLILWRYDQKKARFTWLNVRLTGQDSSAVEHELQLDLEAHIKGTAKLDYQATLNSL</sequence>
<accession>A0A183EZ49</accession>
<proteinExistence type="predicted"/>
<evidence type="ECO:0000313" key="3">
    <source>
        <dbReference type="WBParaSite" id="GPUH_0002627001-mRNA-1"/>
    </source>
</evidence>
<reference evidence="3" key="1">
    <citation type="submission" date="2016-06" db="UniProtKB">
        <authorList>
            <consortium name="WormBaseParasite"/>
        </authorList>
    </citation>
    <scope>IDENTIFICATION</scope>
</reference>
<dbReference type="EMBL" id="UYRT01109512">
    <property type="protein sequence ID" value="VDN45282.1"/>
    <property type="molecule type" value="Genomic_DNA"/>
</dbReference>
<organism evidence="3">
    <name type="scientific">Gongylonema pulchrum</name>
    <dbReference type="NCBI Taxonomy" id="637853"/>
    <lineage>
        <taxon>Eukaryota</taxon>
        <taxon>Metazoa</taxon>
        <taxon>Ecdysozoa</taxon>
        <taxon>Nematoda</taxon>
        <taxon>Chromadorea</taxon>
        <taxon>Rhabditida</taxon>
        <taxon>Spirurina</taxon>
        <taxon>Spiruromorpha</taxon>
        <taxon>Spiruroidea</taxon>
        <taxon>Gongylonematidae</taxon>
        <taxon>Gongylonema</taxon>
    </lineage>
</organism>
<dbReference type="Proteomes" id="UP000271098">
    <property type="component" value="Unassembled WGS sequence"/>
</dbReference>
<gene>
    <name evidence="1" type="ORF">GPUH_LOCUS26239</name>
</gene>
<reference evidence="1 2" key="2">
    <citation type="submission" date="2018-11" db="EMBL/GenBank/DDBJ databases">
        <authorList>
            <consortium name="Pathogen Informatics"/>
        </authorList>
    </citation>
    <scope>NUCLEOTIDE SEQUENCE [LARGE SCALE GENOMIC DNA]</scope>
</reference>
<evidence type="ECO:0000313" key="2">
    <source>
        <dbReference type="Proteomes" id="UP000271098"/>
    </source>
</evidence>